<sequence>MGFKESVSQKYAETFYEKNKDRLAQVQGKILQCKVERKTVLWIFHKLAATILVKPAGSRNIVKCEYIKKRWFKPVKFVQISQGHSVIIQGLKGKKDKKGKSKGNREVISIMNIRNLTNKTDLVPVNDANMKVQKVRDKRFK</sequence>
<comment type="caution">
    <text evidence="1">The sequence shown here is derived from an EMBL/GenBank/DDBJ whole genome shotgun (WGS) entry which is preliminary data.</text>
</comment>
<keyword evidence="2" id="KW-1185">Reference proteome</keyword>
<name>A0A9J6P7N1_9CLOT</name>
<dbReference type="Proteomes" id="UP001056429">
    <property type="component" value="Unassembled WGS sequence"/>
</dbReference>
<organism evidence="1 2">
    <name type="scientific">Oceanirhabdus seepicola</name>
    <dbReference type="NCBI Taxonomy" id="2828781"/>
    <lineage>
        <taxon>Bacteria</taxon>
        <taxon>Bacillati</taxon>
        <taxon>Bacillota</taxon>
        <taxon>Clostridia</taxon>
        <taxon>Eubacteriales</taxon>
        <taxon>Clostridiaceae</taxon>
        <taxon>Oceanirhabdus</taxon>
    </lineage>
</organism>
<evidence type="ECO:0000313" key="2">
    <source>
        <dbReference type="Proteomes" id="UP001056429"/>
    </source>
</evidence>
<gene>
    <name evidence="1" type="ORF">KDK92_23410</name>
</gene>
<dbReference type="AlphaFoldDB" id="A0A9J6P7N1"/>
<reference evidence="1" key="2">
    <citation type="submission" date="2021-04" db="EMBL/GenBank/DDBJ databases">
        <authorList>
            <person name="Dong X."/>
        </authorList>
    </citation>
    <scope>NUCLEOTIDE SEQUENCE</scope>
    <source>
        <strain evidence="1">ZWT</strain>
    </source>
</reference>
<evidence type="ECO:0000313" key="1">
    <source>
        <dbReference type="EMBL" id="MCM1992675.1"/>
    </source>
</evidence>
<accession>A0A9J6P7N1</accession>
<dbReference type="EMBL" id="JAGSOJ010000007">
    <property type="protein sequence ID" value="MCM1992675.1"/>
    <property type="molecule type" value="Genomic_DNA"/>
</dbReference>
<reference evidence="1" key="1">
    <citation type="journal article" date="2021" name="mSystems">
        <title>Bacteria and Archaea Synergistically Convert Glycine Betaine to Biogenic Methane in the Formosa Cold Seep of the South China Sea.</title>
        <authorList>
            <person name="Li L."/>
            <person name="Zhang W."/>
            <person name="Zhang S."/>
            <person name="Song L."/>
            <person name="Sun Q."/>
            <person name="Zhang H."/>
            <person name="Xiang H."/>
            <person name="Dong X."/>
        </authorList>
    </citation>
    <scope>NUCLEOTIDE SEQUENCE</scope>
    <source>
        <strain evidence="1">ZWT</strain>
    </source>
</reference>
<protein>
    <submittedName>
        <fullName evidence="1">Uncharacterized protein</fullName>
    </submittedName>
</protein>
<proteinExistence type="predicted"/>
<dbReference type="RefSeq" id="WP_250861848.1">
    <property type="nucleotide sequence ID" value="NZ_JAGSOJ010000007.1"/>
</dbReference>